<dbReference type="Pfam" id="PF00149">
    <property type="entry name" value="Metallophos"/>
    <property type="match status" value="1"/>
</dbReference>
<name>A0A409VHG3_9AGAR</name>
<protein>
    <recommendedName>
        <fullName evidence="6">Calcineurin-like phosphoesterase domain-containing protein</fullName>
    </recommendedName>
</protein>
<keyword evidence="4 5" id="KW-0472">Membrane</keyword>
<comment type="subcellular location">
    <subcellularLocation>
        <location evidence="1">Membrane</location>
        <topology evidence="1">Multi-pass membrane protein</topology>
    </subcellularLocation>
</comment>
<dbReference type="GO" id="GO:0016787">
    <property type="term" value="F:hydrolase activity"/>
    <property type="evidence" value="ECO:0007669"/>
    <property type="project" value="InterPro"/>
</dbReference>
<dbReference type="PANTHER" id="PTHR13315:SF4">
    <property type="entry name" value="METALLOPHOSPHOESTERASE, ISOFORM E"/>
    <property type="match status" value="1"/>
</dbReference>
<evidence type="ECO:0000256" key="2">
    <source>
        <dbReference type="ARBA" id="ARBA00022692"/>
    </source>
</evidence>
<dbReference type="GO" id="GO:0005783">
    <property type="term" value="C:endoplasmic reticulum"/>
    <property type="evidence" value="ECO:0007669"/>
    <property type="project" value="TreeGrafter"/>
</dbReference>
<evidence type="ECO:0000313" key="7">
    <source>
        <dbReference type="EMBL" id="PPQ65670.1"/>
    </source>
</evidence>
<feature type="domain" description="Calcineurin-like phosphoesterase" evidence="6">
    <location>
        <begin position="94"/>
        <end position="316"/>
    </location>
</feature>
<keyword evidence="3 5" id="KW-1133">Transmembrane helix</keyword>
<comment type="caution">
    <text evidence="7">The sequence shown here is derived from an EMBL/GenBank/DDBJ whole genome shotgun (WGS) entry which is preliminary data.</text>
</comment>
<evidence type="ECO:0000256" key="1">
    <source>
        <dbReference type="ARBA" id="ARBA00004141"/>
    </source>
</evidence>
<evidence type="ECO:0000256" key="4">
    <source>
        <dbReference type="ARBA" id="ARBA00023136"/>
    </source>
</evidence>
<dbReference type="InterPro" id="IPR004843">
    <property type="entry name" value="Calcineurin-like_PHP"/>
</dbReference>
<dbReference type="GO" id="GO:0006506">
    <property type="term" value="P:GPI anchor biosynthetic process"/>
    <property type="evidence" value="ECO:0007669"/>
    <property type="project" value="InterPro"/>
</dbReference>
<dbReference type="FunCoup" id="A0A409VHG3">
    <property type="interactions" value="188"/>
</dbReference>
<dbReference type="STRING" id="231916.A0A409VHG3"/>
<dbReference type="OrthoDB" id="5977743at2759"/>
<evidence type="ECO:0000256" key="5">
    <source>
        <dbReference type="SAM" id="Phobius"/>
    </source>
</evidence>
<dbReference type="SUPFAM" id="SSF56300">
    <property type="entry name" value="Metallo-dependent phosphatases"/>
    <property type="match status" value="1"/>
</dbReference>
<dbReference type="InterPro" id="IPR029052">
    <property type="entry name" value="Metallo-depent_PP-like"/>
</dbReference>
<dbReference type="EMBL" id="NHYE01005648">
    <property type="protein sequence ID" value="PPQ65670.1"/>
    <property type="molecule type" value="Genomic_DNA"/>
</dbReference>
<dbReference type="PANTHER" id="PTHR13315">
    <property type="entry name" value="METALLO PHOSPHOESTERASE RELATED"/>
    <property type="match status" value="1"/>
</dbReference>
<accession>A0A409VHG3</accession>
<feature type="transmembrane region" description="Helical" evidence="5">
    <location>
        <begin position="490"/>
        <end position="509"/>
    </location>
</feature>
<gene>
    <name evidence="7" type="ORF">CVT26_000302</name>
</gene>
<dbReference type="InterPro" id="IPR033308">
    <property type="entry name" value="PGAP5/Cdc1/Ted1"/>
</dbReference>
<keyword evidence="8" id="KW-1185">Reference proteome</keyword>
<reference evidence="7 8" key="1">
    <citation type="journal article" date="2018" name="Evol. Lett.">
        <title>Horizontal gene cluster transfer increased hallucinogenic mushroom diversity.</title>
        <authorList>
            <person name="Reynolds H.T."/>
            <person name="Vijayakumar V."/>
            <person name="Gluck-Thaler E."/>
            <person name="Korotkin H.B."/>
            <person name="Matheny P.B."/>
            <person name="Slot J.C."/>
        </authorList>
    </citation>
    <scope>NUCLEOTIDE SEQUENCE [LARGE SCALE GENOMIC DNA]</scope>
    <source>
        <strain evidence="7 8">SRW20</strain>
    </source>
</reference>
<keyword evidence="2 5" id="KW-0812">Transmembrane</keyword>
<sequence length="511" mass="57892">MASSSKHPAVINGLRILWVILVFWYELGIFNASVRGCRWPDSYLRLKHDAQDGSLKPAHILLVADPQIIDRHSYPSRGPLLYGLTRFLVDLNLRKNWRVALQKQPDAIVFLGDMMDNGRYAMPEEEYEEYYQRFSSIFSGAGDTPMYFIPGNHDTGFVLAAAICPTWSDSAYSLGISSQFSSEARSRYSAHFGAPNRAISIANHTLVLFDAPNYADEDSLRHGKKKSFENWTPVQGGALEFMKEFANEQHTDPVILFSHIPLHRQDGKGCGLLREKGSIRPGVGFGYQNMLEKKSSQRLLESFKPTAVFSGDDHDYCEYNHELLLPRGPPSMIREVTVKTLSMVMNVRKPGFQLLSLTPADLRRDTKHTYFDTPCNLPDQLGNYLDSYLPLLALSLLLVFVMNIHDETLPYNLKSKAEPVYDVENASPSSSGSSPGWFILQGQRRQLHSGHTSSLDWAERMKERLSSLSSAQTSAVLRRQSWLWASLHDVWRIAVFPICTFALITWWVLSH</sequence>
<organism evidence="7 8">
    <name type="scientific">Gymnopilus dilepis</name>
    <dbReference type="NCBI Taxonomy" id="231916"/>
    <lineage>
        <taxon>Eukaryota</taxon>
        <taxon>Fungi</taxon>
        <taxon>Dikarya</taxon>
        <taxon>Basidiomycota</taxon>
        <taxon>Agaricomycotina</taxon>
        <taxon>Agaricomycetes</taxon>
        <taxon>Agaricomycetidae</taxon>
        <taxon>Agaricales</taxon>
        <taxon>Agaricineae</taxon>
        <taxon>Hymenogastraceae</taxon>
        <taxon>Gymnopilus</taxon>
    </lineage>
</organism>
<evidence type="ECO:0000313" key="8">
    <source>
        <dbReference type="Proteomes" id="UP000284706"/>
    </source>
</evidence>
<proteinExistence type="predicted"/>
<dbReference type="GO" id="GO:0016020">
    <property type="term" value="C:membrane"/>
    <property type="evidence" value="ECO:0007669"/>
    <property type="project" value="UniProtKB-SubCell"/>
</dbReference>
<dbReference type="Proteomes" id="UP000284706">
    <property type="component" value="Unassembled WGS sequence"/>
</dbReference>
<dbReference type="Gene3D" id="3.60.21.10">
    <property type="match status" value="1"/>
</dbReference>
<dbReference type="InParanoid" id="A0A409VHG3"/>
<dbReference type="AlphaFoldDB" id="A0A409VHG3"/>
<feature type="transmembrane region" description="Helical" evidence="5">
    <location>
        <begin position="16"/>
        <end position="37"/>
    </location>
</feature>
<evidence type="ECO:0000256" key="3">
    <source>
        <dbReference type="ARBA" id="ARBA00022989"/>
    </source>
</evidence>
<evidence type="ECO:0000259" key="6">
    <source>
        <dbReference type="Pfam" id="PF00149"/>
    </source>
</evidence>